<dbReference type="PRINTS" id="PR00032">
    <property type="entry name" value="HTHARAC"/>
</dbReference>
<dbReference type="InterPro" id="IPR018060">
    <property type="entry name" value="HTH_AraC"/>
</dbReference>
<dbReference type="STRING" id="475255.SAMN04488101_107133"/>
<gene>
    <name evidence="5" type="ORF">SAMN04488101_107133</name>
</gene>
<dbReference type="GO" id="GO:0003700">
    <property type="term" value="F:DNA-binding transcription factor activity"/>
    <property type="evidence" value="ECO:0007669"/>
    <property type="project" value="InterPro"/>
</dbReference>
<evidence type="ECO:0000256" key="3">
    <source>
        <dbReference type="ARBA" id="ARBA00023163"/>
    </source>
</evidence>
<dbReference type="InterPro" id="IPR020449">
    <property type="entry name" value="Tscrpt_reg_AraC-type_HTH"/>
</dbReference>
<evidence type="ECO:0000313" key="5">
    <source>
        <dbReference type="EMBL" id="SMC98060.1"/>
    </source>
</evidence>
<evidence type="ECO:0000313" key="6">
    <source>
        <dbReference type="Proteomes" id="UP000192678"/>
    </source>
</evidence>
<evidence type="ECO:0000256" key="2">
    <source>
        <dbReference type="ARBA" id="ARBA00023125"/>
    </source>
</evidence>
<dbReference type="OrthoDB" id="772848at2"/>
<dbReference type="InterPro" id="IPR018062">
    <property type="entry name" value="HTH_AraC-typ_CS"/>
</dbReference>
<dbReference type="Gene3D" id="1.10.10.60">
    <property type="entry name" value="Homeodomain-like"/>
    <property type="match status" value="1"/>
</dbReference>
<evidence type="ECO:0000259" key="4">
    <source>
        <dbReference type="PROSITE" id="PS01124"/>
    </source>
</evidence>
<accession>A0A1W2DKL0</accession>
<dbReference type="SUPFAM" id="SSF46689">
    <property type="entry name" value="Homeodomain-like"/>
    <property type="match status" value="1"/>
</dbReference>
<dbReference type="SMART" id="SM00342">
    <property type="entry name" value="HTH_ARAC"/>
    <property type="match status" value="1"/>
</dbReference>
<keyword evidence="3" id="KW-0804">Transcription</keyword>
<dbReference type="AlphaFoldDB" id="A0A1W2DKL0"/>
<organism evidence="5 6">
    <name type="scientific">Pedobacter nyackensis</name>
    <dbReference type="NCBI Taxonomy" id="475255"/>
    <lineage>
        <taxon>Bacteria</taxon>
        <taxon>Pseudomonadati</taxon>
        <taxon>Bacteroidota</taxon>
        <taxon>Sphingobacteriia</taxon>
        <taxon>Sphingobacteriales</taxon>
        <taxon>Sphingobacteriaceae</taxon>
        <taxon>Pedobacter</taxon>
    </lineage>
</organism>
<feature type="domain" description="HTH araC/xylS-type" evidence="4">
    <location>
        <begin position="220"/>
        <end position="320"/>
    </location>
</feature>
<dbReference type="PROSITE" id="PS01124">
    <property type="entry name" value="HTH_ARAC_FAMILY_2"/>
    <property type="match status" value="1"/>
</dbReference>
<dbReference type="RefSeq" id="WP_084289991.1">
    <property type="nucleotide sequence ID" value="NZ_FWYB01000007.1"/>
</dbReference>
<dbReference type="EMBL" id="FWYB01000007">
    <property type="protein sequence ID" value="SMC98060.1"/>
    <property type="molecule type" value="Genomic_DNA"/>
</dbReference>
<dbReference type="PANTHER" id="PTHR43280:SF10">
    <property type="entry name" value="REGULATORY PROTEIN POCR"/>
    <property type="match status" value="1"/>
</dbReference>
<sequence length="324" mass="37425">MLSQIELNLPQPTTTPSFDEVKNLSKFPLKMAQAHHITAQEGTLLMQSVSHYLAHIQLYEYRISDHYIIDFEVPEPSFFITAIIEGRSVLHNESGEVISEIAGNTCRLTYLAAGKYQQRLIVGDHKMLIIALKPEWLTNKYGDHEEMRDFIASYNIDGKQSMSLPDFNLAPHAFNALKKLNEGKDFDIDIHLFTNDCLKRYLNKLQAKTVNASYQETKAKEIAEFINQNFTTKIVDDEDELARRFMTSKITLTRLAKRHFGRPLHKQVIELRMLTALKMLMLTKKTIQEIAQHIGYEDSHYFSRAFKKRFGVSPNEVRISTLRS</sequence>
<dbReference type="GO" id="GO:0043565">
    <property type="term" value="F:sequence-specific DNA binding"/>
    <property type="evidence" value="ECO:0007669"/>
    <property type="project" value="InterPro"/>
</dbReference>
<keyword evidence="1" id="KW-0805">Transcription regulation</keyword>
<evidence type="ECO:0000256" key="1">
    <source>
        <dbReference type="ARBA" id="ARBA00023015"/>
    </source>
</evidence>
<protein>
    <submittedName>
        <fullName evidence="5">AraC-type DNA-binding protein</fullName>
    </submittedName>
</protein>
<keyword evidence="6" id="KW-1185">Reference proteome</keyword>
<name>A0A1W2DKL0_9SPHI</name>
<dbReference type="Pfam" id="PF12833">
    <property type="entry name" value="HTH_18"/>
    <property type="match status" value="1"/>
</dbReference>
<dbReference type="PROSITE" id="PS00041">
    <property type="entry name" value="HTH_ARAC_FAMILY_1"/>
    <property type="match status" value="1"/>
</dbReference>
<dbReference type="Proteomes" id="UP000192678">
    <property type="component" value="Unassembled WGS sequence"/>
</dbReference>
<dbReference type="InterPro" id="IPR009057">
    <property type="entry name" value="Homeodomain-like_sf"/>
</dbReference>
<reference evidence="5 6" key="1">
    <citation type="submission" date="2017-04" db="EMBL/GenBank/DDBJ databases">
        <authorList>
            <person name="Afonso C.L."/>
            <person name="Miller P.J."/>
            <person name="Scott M.A."/>
            <person name="Spackman E."/>
            <person name="Goraichik I."/>
            <person name="Dimitrov K.M."/>
            <person name="Suarez D.L."/>
            <person name="Swayne D.E."/>
        </authorList>
    </citation>
    <scope>NUCLEOTIDE SEQUENCE [LARGE SCALE GENOMIC DNA]</scope>
    <source>
        <strain evidence="5 6">DSM 19625</strain>
    </source>
</reference>
<keyword evidence="2 5" id="KW-0238">DNA-binding</keyword>
<proteinExistence type="predicted"/>
<dbReference type="PANTHER" id="PTHR43280">
    <property type="entry name" value="ARAC-FAMILY TRANSCRIPTIONAL REGULATOR"/>
    <property type="match status" value="1"/>
</dbReference>